<feature type="non-terminal residue" evidence="1">
    <location>
        <position position="1"/>
    </location>
</feature>
<gene>
    <name evidence="1" type="primary">Fam200a_0</name>
    <name evidence="1" type="ORF">GTO95_0014355</name>
</gene>
<organism evidence="1 2">
    <name type="scientific">Atractosteus spatula</name>
    <name type="common">Alligator gar</name>
    <name type="synonym">Lepisosteus spatula</name>
    <dbReference type="NCBI Taxonomy" id="7917"/>
    <lineage>
        <taxon>Eukaryota</taxon>
        <taxon>Metazoa</taxon>
        <taxon>Chordata</taxon>
        <taxon>Craniata</taxon>
        <taxon>Vertebrata</taxon>
        <taxon>Euteleostomi</taxon>
        <taxon>Actinopterygii</taxon>
        <taxon>Neopterygii</taxon>
        <taxon>Holostei</taxon>
        <taxon>Semionotiformes</taxon>
        <taxon>Lepisosteidae</taxon>
        <taxon>Atractosteus</taxon>
    </lineage>
</organism>
<protein>
    <submittedName>
        <fullName evidence="1">F200A protein</fullName>
    </submittedName>
</protein>
<dbReference type="PANTHER" id="PTHR45913">
    <property type="entry name" value="EPM2A-INTERACTING PROTEIN 1"/>
    <property type="match status" value="1"/>
</dbReference>
<comment type="caution">
    <text evidence="1">The sequence shown here is derived from an EMBL/GenBank/DDBJ whole genome shotgun (WGS) entry which is preliminary data.</text>
</comment>
<evidence type="ECO:0000313" key="1">
    <source>
        <dbReference type="EMBL" id="MBN3321137.1"/>
    </source>
</evidence>
<evidence type="ECO:0000313" key="2">
    <source>
        <dbReference type="Proteomes" id="UP000736164"/>
    </source>
</evidence>
<keyword evidence="2" id="KW-1185">Reference proteome</keyword>
<dbReference type="EMBL" id="JAAWVO010053664">
    <property type="protein sequence ID" value="MBN3321137.1"/>
    <property type="molecule type" value="Genomic_DNA"/>
</dbReference>
<dbReference type="Proteomes" id="UP000736164">
    <property type="component" value="Unassembled WGS sequence"/>
</dbReference>
<name>A0A8J7NWN2_ATRSP</name>
<sequence>MSELKRQPLLDFWIQRQSEYPALSLKAVWFLMRFANTYLCETGFTALTAIKTKYGNKMDAEPDLRLKLTALIPDIARLCSTKQAHPSH</sequence>
<dbReference type="AlphaFoldDB" id="A0A8J7NWN2"/>
<feature type="non-terminal residue" evidence="1">
    <location>
        <position position="88"/>
    </location>
</feature>
<dbReference type="PANTHER" id="PTHR45913:SF19">
    <property type="entry name" value="LOW QUALITY PROTEIN: ZINC FINGER BED DOMAIN-CONTAINING PROTEIN 5-LIKE"/>
    <property type="match status" value="1"/>
</dbReference>
<proteinExistence type="predicted"/>
<accession>A0A8J7NWN2</accession>
<reference evidence="1" key="1">
    <citation type="journal article" date="2021" name="Cell">
        <title>Tracing the genetic footprints of vertebrate landing in non-teleost ray-finned fishes.</title>
        <authorList>
            <person name="Bi X."/>
            <person name="Wang K."/>
            <person name="Yang L."/>
            <person name="Pan H."/>
            <person name="Jiang H."/>
            <person name="Wei Q."/>
            <person name="Fang M."/>
            <person name="Yu H."/>
            <person name="Zhu C."/>
            <person name="Cai Y."/>
            <person name="He Y."/>
            <person name="Gan X."/>
            <person name="Zeng H."/>
            <person name="Yu D."/>
            <person name="Zhu Y."/>
            <person name="Jiang H."/>
            <person name="Qiu Q."/>
            <person name="Yang H."/>
            <person name="Zhang Y.E."/>
            <person name="Wang W."/>
            <person name="Zhu M."/>
            <person name="He S."/>
            <person name="Zhang G."/>
        </authorList>
    </citation>
    <scope>NUCLEOTIDE SEQUENCE</scope>
    <source>
        <strain evidence="1">Allg_001</strain>
    </source>
</reference>